<evidence type="ECO:0000256" key="2">
    <source>
        <dbReference type="ARBA" id="ARBA00022475"/>
    </source>
</evidence>
<accession>A0ABV7DFC6</accession>
<dbReference type="CDD" id="cd16015">
    <property type="entry name" value="LTA_synthase"/>
    <property type="match status" value="1"/>
</dbReference>
<comment type="subcellular location">
    <subcellularLocation>
        <location evidence="1">Cell membrane</location>
        <topology evidence="1">Multi-pass membrane protein</topology>
    </subcellularLocation>
</comment>
<dbReference type="Proteomes" id="UP001595377">
    <property type="component" value="Unassembled WGS sequence"/>
</dbReference>
<dbReference type="RefSeq" id="WP_257314311.1">
    <property type="nucleotide sequence ID" value="NZ_JANFDG010000006.1"/>
</dbReference>
<dbReference type="EMBL" id="JBHRSP010000012">
    <property type="protein sequence ID" value="MFC3072938.1"/>
    <property type="molecule type" value="Genomic_DNA"/>
</dbReference>
<organism evidence="8 9">
    <name type="scientific">Shinella pollutisoli</name>
    <dbReference type="NCBI Taxonomy" id="2250594"/>
    <lineage>
        <taxon>Bacteria</taxon>
        <taxon>Pseudomonadati</taxon>
        <taxon>Pseudomonadota</taxon>
        <taxon>Alphaproteobacteria</taxon>
        <taxon>Hyphomicrobiales</taxon>
        <taxon>Rhizobiaceae</taxon>
        <taxon>Shinella</taxon>
    </lineage>
</organism>
<comment type="caution">
    <text evidence="8">The sequence shown here is derived from an EMBL/GenBank/DDBJ whole genome shotgun (WGS) entry which is preliminary data.</text>
</comment>
<feature type="transmembrane region" description="Helical" evidence="6">
    <location>
        <begin position="198"/>
        <end position="215"/>
    </location>
</feature>
<feature type="transmembrane region" description="Helical" evidence="6">
    <location>
        <begin position="162"/>
        <end position="186"/>
    </location>
</feature>
<keyword evidence="3 6" id="KW-0812">Transmembrane</keyword>
<dbReference type="PANTHER" id="PTHR47371">
    <property type="entry name" value="LIPOTEICHOIC ACID SYNTHASE"/>
    <property type="match status" value="1"/>
</dbReference>
<dbReference type="SUPFAM" id="SSF53649">
    <property type="entry name" value="Alkaline phosphatase-like"/>
    <property type="match status" value="1"/>
</dbReference>
<evidence type="ECO:0000313" key="9">
    <source>
        <dbReference type="Proteomes" id="UP001595377"/>
    </source>
</evidence>
<evidence type="ECO:0000256" key="4">
    <source>
        <dbReference type="ARBA" id="ARBA00022989"/>
    </source>
</evidence>
<dbReference type="PANTHER" id="PTHR47371:SF3">
    <property type="entry name" value="PHOSPHOGLYCEROL TRANSFERASE I"/>
    <property type="match status" value="1"/>
</dbReference>
<keyword evidence="5 6" id="KW-0472">Membrane</keyword>
<dbReference type="Pfam" id="PF00884">
    <property type="entry name" value="Sulfatase"/>
    <property type="match status" value="1"/>
</dbReference>
<keyword evidence="2" id="KW-1003">Cell membrane</keyword>
<dbReference type="Gene3D" id="3.40.720.10">
    <property type="entry name" value="Alkaline Phosphatase, subunit A"/>
    <property type="match status" value="1"/>
</dbReference>
<evidence type="ECO:0000259" key="7">
    <source>
        <dbReference type="Pfam" id="PF00884"/>
    </source>
</evidence>
<evidence type="ECO:0000256" key="6">
    <source>
        <dbReference type="SAM" id="Phobius"/>
    </source>
</evidence>
<keyword evidence="9" id="KW-1185">Reference proteome</keyword>
<sequence length="657" mass="72825">MTGVRNFHESLETALALWNTSATAIPATEGLQAGADALARPVRVLAAVAGSLAVSLLLALATVAAVELLTRGSVEATYAFLTNAEQPGWATLGVFFLAYLAIDALIGRQHKAVLIVSPLMLLMGVISQQKQVFLTDPLYPTDLLFGRQIMELMPVLVQDRPWTAVGLGLGALAAVAALVGLWIFAWRRFRPLTRRERLSRLLVALPLLAGFASIMDYNDFSWVRDRLKIYPILWDQAENYRHNGFTMAFAINLPMANVKAPAGYTADAIDRIPTKVLPAGTSHRGKPDVIVVMSESLWDPTRIESVKLSADPMPVIRENMGGHVFSPEFGGLTANIEFEALTGFSNAFLPTGSIPYQQYVRKPIPSLATFFRAEGYATRAIHPFSGWFWNRTNVYQAFGFDTFKDVEAMPPLARRGNFTSDMALTKEIMRQADTQSGPFFFFAVTLQGHGPYEVGRYAKNTIGVEGGLDARDTQVLATYTQGVKEADDSLKVLMDWASARDRETIIVVFGDHLPPLNTVYRNSGYMPGVTASRKGTVEQMKKEHETPLVIWSNKTGPRKDIGTVSPAFLSYHILKEAGYEHPYYTGFLGDVREKLSVIDRYMLVDTAGRATTEWSRGKSVDPLLKDFRLLQHDMMFGRQRGLERFFESHADMMAAGF</sequence>
<feature type="transmembrane region" description="Helical" evidence="6">
    <location>
        <begin position="44"/>
        <end position="66"/>
    </location>
</feature>
<name>A0ABV7DFC6_9HYPH</name>
<gene>
    <name evidence="8" type="ORF">ACFOHH_07485</name>
</gene>
<proteinExistence type="predicted"/>
<dbReference type="InterPro" id="IPR017850">
    <property type="entry name" value="Alkaline_phosphatase_core_sf"/>
</dbReference>
<keyword evidence="4 6" id="KW-1133">Transmembrane helix</keyword>
<protein>
    <submittedName>
        <fullName evidence="8">LTA synthase family protein</fullName>
    </submittedName>
</protein>
<evidence type="ECO:0000256" key="1">
    <source>
        <dbReference type="ARBA" id="ARBA00004651"/>
    </source>
</evidence>
<evidence type="ECO:0000256" key="5">
    <source>
        <dbReference type="ARBA" id="ARBA00023136"/>
    </source>
</evidence>
<feature type="transmembrane region" description="Helical" evidence="6">
    <location>
        <begin position="112"/>
        <end position="129"/>
    </location>
</feature>
<dbReference type="InterPro" id="IPR000917">
    <property type="entry name" value="Sulfatase_N"/>
</dbReference>
<dbReference type="InterPro" id="IPR050448">
    <property type="entry name" value="OpgB/LTA_synthase_biosynth"/>
</dbReference>
<feature type="domain" description="Sulfatase N-terminal" evidence="7">
    <location>
        <begin position="287"/>
        <end position="578"/>
    </location>
</feature>
<evidence type="ECO:0000313" key="8">
    <source>
        <dbReference type="EMBL" id="MFC3072938.1"/>
    </source>
</evidence>
<reference evidence="9" key="1">
    <citation type="journal article" date="2019" name="Int. J. Syst. Evol. Microbiol.">
        <title>The Global Catalogue of Microorganisms (GCM) 10K type strain sequencing project: providing services to taxonomists for standard genome sequencing and annotation.</title>
        <authorList>
            <consortium name="The Broad Institute Genomics Platform"/>
            <consortium name="The Broad Institute Genome Sequencing Center for Infectious Disease"/>
            <person name="Wu L."/>
            <person name="Ma J."/>
        </authorList>
    </citation>
    <scope>NUCLEOTIDE SEQUENCE [LARGE SCALE GENOMIC DNA]</scope>
    <source>
        <strain evidence="9">KCTC 52677</strain>
    </source>
</reference>
<evidence type="ECO:0000256" key="3">
    <source>
        <dbReference type="ARBA" id="ARBA00022692"/>
    </source>
</evidence>
<feature type="transmembrane region" description="Helical" evidence="6">
    <location>
        <begin position="86"/>
        <end position="105"/>
    </location>
</feature>